<dbReference type="EMBL" id="VDCQ01000042">
    <property type="protein sequence ID" value="TNJ63515.1"/>
    <property type="molecule type" value="Genomic_DNA"/>
</dbReference>
<proteinExistence type="predicted"/>
<evidence type="ECO:0000256" key="1">
    <source>
        <dbReference type="ARBA" id="ARBA00034221"/>
    </source>
</evidence>
<evidence type="ECO:0000313" key="5">
    <source>
        <dbReference type="EMBL" id="TNJ63515.1"/>
    </source>
</evidence>
<dbReference type="InterPro" id="IPR001279">
    <property type="entry name" value="Metallo-B-lactamas"/>
</dbReference>
<dbReference type="SUPFAM" id="SSF56281">
    <property type="entry name" value="Metallo-hydrolase/oxidoreductase"/>
    <property type="match status" value="1"/>
</dbReference>
<dbReference type="AlphaFoldDB" id="A0A5C4T423"/>
<keyword evidence="5" id="KW-0378">Hydrolase</keyword>
<organism evidence="5 6">
    <name type="scientific">Paenibacillus hemerocallicola</name>
    <dbReference type="NCBI Taxonomy" id="1172614"/>
    <lineage>
        <taxon>Bacteria</taxon>
        <taxon>Bacillati</taxon>
        <taxon>Bacillota</taxon>
        <taxon>Bacilli</taxon>
        <taxon>Bacillales</taxon>
        <taxon>Paenibacillaceae</taxon>
        <taxon>Paenibacillus</taxon>
    </lineage>
</organism>
<comment type="catalytic activity">
    <reaction evidence="1">
        <text>3',5'-cyclic CMP + H2O = CMP + H(+)</text>
        <dbReference type="Rhea" id="RHEA:72675"/>
        <dbReference type="ChEBI" id="CHEBI:15377"/>
        <dbReference type="ChEBI" id="CHEBI:15378"/>
        <dbReference type="ChEBI" id="CHEBI:58003"/>
        <dbReference type="ChEBI" id="CHEBI:60377"/>
    </reaction>
    <physiologicalReaction direction="left-to-right" evidence="1">
        <dbReference type="Rhea" id="RHEA:72676"/>
    </physiologicalReaction>
</comment>
<evidence type="ECO:0000313" key="6">
    <source>
        <dbReference type="Proteomes" id="UP000307943"/>
    </source>
</evidence>
<evidence type="ECO:0000256" key="3">
    <source>
        <dbReference type="ARBA" id="ARBA00048505"/>
    </source>
</evidence>
<dbReference type="InterPro" id="IPR052159">
    <property type="entry name" value="Competence_DNA_uptake"/>
</dbReference>
<evidence type="ECO:0000256" key="2">
    <source>
        <dbReference type="ARBA" id="ARBA00034301"/>
    </source>
</evidence>
<comment type="catalytic activity">
    <reaction evidence="3">
        <text>3',5'-cyclic UMP + H2O = UMP + H(+)</text>
        <dbReference type="Rhea" id="RHEA:70575"/>
        <dbReference type="ChEBI" id="CHEBI:15377"/>
        <dbReference type="ChEBI" id="CHEBI:15378"/>
        <dbReference type="ChEBI" id="CHEBI:57865"/>
        <dbReference type="ChEBI" id="CHEBI:184387"/>
    </reaction>
    <physiologicalReaction direction="left-to-right" evidence="3">
        <dbReference type="Rhea" id="RHEA:70576"/>
    </physiologicalReaction>
</comment>
<dbReference type="OrthoDB" id="9761531at2"/>
<sequence>MPAASDTALLSPGDRIFATKPYRGLLTVRYLDLQHAEASGDSIVVQSPDGKTMLIDAGTPAVGPQVVTYLDRLGIDKIDIAVNTHPHPDHIGGFESVFRAKTVDLFYLET</sequence>
<dbReference type="InterPro" id="IPR036866">
    <property type="entry name" value="RibonucZ/Hydroxyglut_hydro"/>
</dbReference>
<comment type="caution">
    <text evidence="5">The sequence shown here is derived from an EMBL/GenBank/DDBJ whole genome shotgun (WGS) entry which is preliminary data.</text>
</comment>
<protein>
    <submittedName>
        <fullName evidence="5">MBL fold metallo-hydrolase</fullName>
    </submittedName>
</protein>
<dbReference type="Gene3D" id="3.60.15.10">
    <property type="entry name" value="Ribonuclease Z/Hydroxyacylglutathione hydrolase-like"/>
    <property type="match status" value="1"/>
</dbReference>
<keyword evidence="6" id="KW-1185">Reference proteome</keyword>
<dbReference type="Pfam" id="PF00753">
    <property type="entry name" value="Lactamase_B"/>
    <property type="match status" value="1"/>
</dbReference>
<dbReference type="Proteomes" id="UP000307943">
    <property type="component" value="Unassembled WGS sequence"/>
</dbReference>
<evidence type="ECO:0000259" key="4">
    <source>
        <dbReference type="Pfam" id="PF00753"/>
    </source>
</evidence>
<accession>A0A5C4T423</accession>
<feature type="domain" description="Metallo-beta-lactamase" evidence="4">
    <location>
        <begin position="40"/>
        <end position="104"/>
    </location>
</feature>
<dbReference type="PANTHER" id="PTHR30619:SF1">
    <property type="entry name" value="RECOMBINATION PROTEIN 2"/>
    <property type="match status" value="1"/>
</dbReference>
<dbReference type="GO" id="GO:0016787">
    <property type="term" value="F:hydrolase activity"/>
    <property type="evidence" value="ECO:0007669"/>
    <property type="project" value="UniProtKB-KW"/>
</dbReference>
<reference evidence="5 6" key="1">
    <citation type="submission" date="2019-05" db="EMBL/GenBank/DDBJ databases">
        <title>We sequenced the genome of Paenibacillus hemerocallicola KCTC 33185 for further insight into its adaptation and study the phylogeny of Paenibacillus.</title>
        <authorList>
            <person name="Narsing Rao M.P."/>
        </authorList>
    </citation>
    <scope>NUCLEOTIDE SEQUENCE [LARGE SCALE GENOMIC DNA]</scope>
    <source>
        <strain evidence="5 6">KCTC 33185</strain>
    </source>
</reference>
<dbReference type="PANTHER" id="PTHR30619">
    <property type="entry name" value="DNA INTERNALIZATION/COMPETENCE PROTEIN COMEC/REC2"/>
    <property type="match status" value="1"/>
</dbReference>
<gene>
    <name evidence="5" type="ORF">FE784_25155</name>
</gene>
<comment type="function">
    <text evidence="2">Counteracts the endogenous Pycsar antiviral defense system. Phosphodiesterase that enables metal-dependent hydrolysis of host cyclic nucleotide Pycsar defense signals such as cCMP and cUMP.</text>
</comment>
<name>A0A5C4T423_9BACL</name>